<keyword evidence="1" id="KW-1133">Transmembrane helix</keyword>
<keyword evidence="1" id="KW-0472">Membrane</keyword>
<dbReference type="AlphaFoldDB" id="A0A0F9UJS7"/>
<accession>A0A0F9UJS7</accession>
<name>A0A0F9UJS7_9ZZZZ</name>
<gene>
    <name evidence="2" type="ORF">LCGC14_0196990</name>
</gene>
<proteinExistence type="predicted"/>
<organism evidence="2">
    <name type="scientific">marine sediment metagenome</name>
    <dbReference type="NCBI Taxonomy" id="412755"/>
    <lineage>
        <taxon>unclassified sequences</taxon>
        <taxon>metagenomes</taxon>
        <taxon>ecological metagenomes</taxon>
    </lineage>
</organism>
<feature type="transmembrane region" description="Helical" evidence="1">
    <location>
        <begin position="105"/>
        <end position="135"/>
    </location>
</feature>
<feature type="transmembrane region" description="Helical" evidence="1">
    <location>
        <begin position="141"/>
        <end position="160"/>
    </location>
</feature>
<keyword evidence="1" id="KW-0812">Transmembrane</keyword>
<comment type="caution">
    <text evidence="2">The sequence shown here is derived from an EMBL/GenBank/DDBJ whole genome shotgun (WGS) entry which is preliminary data.</text>
</comment>
<dbReference type="EMBL" id="LAZR01000085">
    <property type="protein sequence ID" value="KKN93510.1"/>
    <property type="molecule type" value="Genomic_DNA"/>
</dbReference>
<protein>
    <submittedName>
        <fullName evidence="2">Uncharacterized protein</fullName>
    </submittedName>
</protein>
<sequence length="164" mass="19040">MEGKRDFQIVLMIQSRKYLLISFLFSVLILILYPLFQNLPLFSQNLNNFWFSLQYWFSLLTPLKWFLYFFYGVLFGLTISFFIWQRKKRICPPTKMIKSGFLGSFGAGLGAILPACPACFSLASLFLPFGAIIFLTKYSTLIMTGSITLLFLTLWFLGAFQRKQ</sequence>
<evidence type="ECO:0000313" key="2">
    <source>
        <dbReference type="EMBL" id="KKN93510.1"/>
    </source>
</evidence>
<evidence type="ECO:0000256" key="1">
    <source>
        <dbReference type="SAM" id="Phobius"/>
    </source>
</evidence>
<feature type="transmembrane region" description="Helical" evidence="1">
    <location>
        <begin position="18"/>
        <end position="36"/>
    </location>
</feature>
<feature type="transmembrane region" description="Helical" evidence="1">
    <location>
        <begin position="65"/>
        <end position="84"/>
    </location>
</feature>
<reference evidence="2" key="1">
    <citation type="journal article" date="2015" name="Nature">
        <title>Complex archaea that bridge the gap between prokaryotes and eukaryotes.</title>
        <authorList>
            <person name="Spang A."/>
            <person name="Saw J.H."/>
            <person name="Jorgensen S.L."/>
            <person name="Zaremba-Niedzwiedzka K."/>
            <person name="Martijn J."/>
            <person name="Lind A.E."/>
            <person name="van Eijk R."/>
            <person name="Schleper C."/>
            <person name="Guy L."/>
            <person name="Ettema T.J."/>
        </authorList>
    </citation>
    <scope>NUCLEOTIDE SEQUENCE</scope>
</reference>